<reference evidence="2 3" key="1">
    <citation type="submission" date="2020-06" db="EMBL/GenBank/DDBJ databases">
        <authorList>
            <person name="Li R."/>
            <person name="Bekaert M."/>
        </authorList>
    </citation>
    <scope>NUCLEOTIDE SEQUENCE [LARGE SCALE GENOMIC DNA]</scope>
    <source>
        <strain evidence="3">wild</strain>
    </source>
</reference>
<gene>
    <name evidence="2" type="ORF">MCOR_25355</name>
</gene>
<dbReference type="AlphaFoldDB" id="A0A6J8C384"/>
<organism evidence="2 3">
    <name type="scientific">Mytilus coruscus</name>
    <name type="common">Sea mussel</name>
    <dbReference type="NCBI Taxonomy" id="42192"/>
    <lineage>
        <taxon>Eukaryota</taxon>
        <taxon>Metazoa</taxon>
        <taxon>Spiralia</taxon>
        <taxon>Lophotrochozoa</taxon>
        <taxon>Mollusca</taxon>
        <taxon>Bivalvia</taxon>
        <taxon>Autobranchia</taxon>
        <taxon>Pteriomorphia</taxon>
        <taxon>Mytilida</taxon>
        <taxon>Mytiloidea</taxon>
        <taxon>Mytilidae</taxon>
        <taxon>Mytilinae</taxon>
        <taxon>Mytilus</taxon>
    </lineage>
</organism>
<accession>A0A6J8C384</accession>
<sequence length="355" mass="41589">MFKRKTYLDHPGIQTVDLTDSVSNWERYHLEDLNIFYAEDFAKDPLEILKHIKTLTDFDEDQLLYIHSVQDWLKFDASVLKLKFQRSVIESTISFLYEKLTKEPNMVITMKEAFVIQKVKRFIAAYDRLLSEIQDHHRQLKSYEGVYSRFICGFADLCCLETVNISKTEQTTWTNLRGNSQVRSRFPFLQAWTSTGKNRYMCFNCQGKEQNDNKKKARKTAAKKEKNENTDSKGHNRRRPVYSTEDKHAPPLILDITNERVIGQHGGELLLNLNKFYGDLETDTLTLPGMIVIETSVIFTLLEMSKKHLEKLKNNDELDNQDEATIYYSPPYDILCEESRNILIENFMRLNNVNV</sequence>
<keyword evidence="3" id="KW-1185">Reference proteome</keyword>
<evidence type="ECO:0000256" key="1">
    <source>
        <dbReference type="SAM" id="MobiDB-lite"/>
    </source>
</evidence>
<proteinExistence type="predicted"/>
<evidence type="ECO:0000313" key="2">
    <source>
        <dbReference type="EMBL" id="CAC5390242.1"/>
    </source>
</evidence>
<protein>
    <submittedName>
        <fullName evidence="2">Uncharacterized protein</fullName>
    </submittedName>
</protein>
<dbReference type="OrthoDB" id="6157060at2759"/>
<feature type="compositionally biased region" description="Basic and acidic residues" evidence="1">
    <location>
        <begin position="222"/>
        <end position="234"/>
    </location>
</feature>
<feature type="region of interest" description="Disordered" evidence="1">
    <location>
        <begin position="213"/>
        <end position="244"/>
    </location>
</feature>
<dbReference type="Proteomes" id="UP000507470">
    <property type="component" value="Unassembled WGS sequence"/>
</dbReference>
<dbReference type="EMBL" id="CACVKT020004486">
    <property type="protein sequence ID" value="CAC5390242.1"/>
    <property type="molecule type" value="Genomic_DNA"/>
</dbReference>
<name>A0A6J8C384_MYTCO</name>
<evidence type="ECO:0000313" key="3">
    <source>
        <dbReference type="Proteomes" id="UP000507470"/>
    </source>
</evidence>